<dbReference type="Proteomes" id="UP000823388">
    <property type="component" value="Chromosome 2N"/>
</dbReference>
<dbReference type="EMBL" id="CM029040">
    <property type="protein sequence ID" value="KAG2639218.1"/>
    <property type="molecule type" value="Genomic_DNA"/>
</dbReference>
<organism evidence="1 2">
    <name type="scientific">Panicum virgatum</name>
    <name type="common">Blackwell switchgrass</name>
    <dbReference type="NCBI Taxonomy" id="38727"/>
    <lineage>
        <taxon>Eukaryota</taxon>
        <taxon>Viridiplantae</taxon>
        <taxon>Streptophyta</taxon>
        <taxon>Embryophyta</taxon>
        <taxon>Tracheophyta</taxon>
        <taxon>Spermatophyta</taxon>
        <taxon>Magnoliopsida</taxon>
        <taxon>Liliopsida</taxon>
        <taxon>Poales</taxon>
        <taxon>Poaceae</taxon>
        <taxon>PACMAD clade</taxon>
        <taxon>Panicoideae</taxon>
        <taxon>Panicodae</taxon>
        <taxon>Paniceae</taxon>
        <taxon>Panicinae</taxon>
        <taxon>Panicum</taxon>
        <taxon>Panicum sect. Hiantes</taxon>
    </lineage>
</organism>
<name>A0A8T0VVZ1_PANVG</name>
<protein>
    <submittedName>
        <fullName evidence="1">Uncharacterized protein</fullName>
    </submittedName>
</protein>
<sequence length="69" mass="8208">MLSYFALGVEQLWMVNPLMERCPRIRSTVITCVLWNIRKCRNAKVFRSEDETNLMISRRCREDLSLLSN</sequence>
<reference evidence="1" key="1">
    <citation type="submission" date="2020-05" db="EMBL/GenBank/DDBJ databases">
        <title>WGS assembly of Panicum virgatum.</title>
        <authorList>
            <person name="Lovell J.T."/>
            <person name="Jenkins J."/>
            <person name="Shu S."/>
            <person name="Juenger T.E."/>
            <person name="Schmutz J."/>
        </authorList>
    </citation>
    <scope>NUCLEOTIDE SEQUENCE</scope>
    <source>
        <strain evidence="1">AP13</strain>
    </source>
</reference>
<gene>
    <name evidence="1" type="ORF">PVAP13_2NG615100</name>
</gene>
<proteinExistence type="predicted"/>
<accession>A0A8T0VVZ1</accession>
<keyword evidence="2" id="KW-1185">Reference proteome</keyword>
<evidence type="ECO:0000313" key="2">
    <source>
        <dbReference type="Proteomes" id="UP000823388"/>
    </source>
</evidence>
<comment type="caution">
    <text evidence="1">The sequence shown here is derived from an EMBL/GenBank/DDBJ whole genome shotgun (WGS) entry which is preliminary data.</text>
</comment>
<evidence type="ECO:0000313" key="1">
    <source>
        <dbReference type="EMBL" id="KAG2639218.1"/>
    </source>
</evidence>
<dbReference type="AlphaFoldDB" id="A0A8T0VVZ1"/>